<dbReference type="PANTHER" id="PTHR11705">
    <property type="entry name" value="PROTEASE FAMILY M14 CARBOXYPEPTIDASE A,B"/>
    <property type="match status" value="1"/>
</dbReference>
<feature type="signal peptide" evidence="12">
    <location>
        <begin position="1"/>
        <end position="20"/>
    </location>
</feature>
<evidence type="ECO:0000313" key="15">
    <source>
        <dbReference type="EMBL" id="CAF4052438.1"/>
    </source>
</evidence>
<keyword evidence="3" id="KW-0121">Carboxypeptidase</keyword>
<dbReference type="PANTHER" id="PTHR11705:SF91">
    <property type="entry name" value="FI01817P-RELATED"/>
    <property type="match status" value="1"/>
</dbReference>
<dbReference type="AlphaFoldDB" id="A0A815QL88"/>
<comment type="similarity">
    <text evidence="2 10">Belongs to the peptidase M14 family.</text>
</comment>
<keyword evidence="8" id="KW-0862">Zinc</keyword>
<dbReference type="SMART" id="SM00631">
    <property type="entry name" value="Zn_pept"/>
    <property type="match status" value="1"/>
</dbReference>
<dbReference type="GO" id="GO:0006508">
    <property type="term" value="P:proteolysis"/>
    <property type="evidence" value="ECO:0007669"/>
    <property type="project" value="UniProtKB-KW"/>
</dbReference>
<dbReference type="PROSITE" id="PS52035">
    <property type="entry name" value="PEPTIDASE_M14"/>
    <property type="match status" value="1"/>
</dbReference>
<evidence type="ECO:0000313" key="16">
    <source>
        <dbReference type="Proteomes" id="UP000663855"/>
    </source>
</evidence>
<keyword evidence="4" id="KW-0645">Protease</keyword>
<dbReference type="EMBL" id="CAJOBH010006319">
    <property type="protein sequence ID" value="CAF4052438.1"/>
    <property type="molecule type" value="Genomic_DNA"/>
</dbReference>
<dbReference type="Proteomes" id="UP000681967">
    <property type="component" value="Unassembled WGS sequence"/>
</dbReference>
<dbReference type="InterPro" id="IPR000834">
    <property type="entry name" value="Peptidase_M14"/>
</dbReference>
<evidence type="ECO:0000256" key="8">
    <source>
        <dbReference type="ARBA" id="ARBA00022833"/>
    </source>
</evidence>
<dbReference type="PRINTS" id="PR00765">
    <property type="entry name" value="CRBOXYPTASEA"/>
</dbReference>
<evidence type="ECO:0000256" key="5">
    <source>
        <dbReference type="ARBA" id="ARBA00022723"/>
    </source>
</evidence>
<evidence type="ECO:0000256" key="4">
    <source>
        <dbReference type="ARBA" id="ARBA00022670"/>
    </source>
</evidence>
<comment type="caution">
    <text evidence="14">The sequence shown here is derived from an EMBL/GenBank/DDBJ whole genome shotgun (WGS) entry which is preliminary data.</text>
</comment>
<organism evidence="14 16">
    <name type="scientific">Rotaria magnacalcarata</name>
    <dbReference type="NCBI Taxonomy" id="392030"/>
    <lineage>
        <taxon>Eukaryota</taxon>
        <taxon>Metazoa</taxon>
        <taxon>Spiralia</taxon>
        <taxon>Gnathifera</taxon>
        <taxon>Rotifera</taxon>
        <taxon>Eurotatoria</taxon>
        <taxon>Bdelloidea</taxon>
        <taxon>Philodinida</taxon>
        <taxon>Philodinidae</taxon>
        <taxon>Rotaria</taxon>
    </lineage>
</organism>
<evidence type="ECO:0000256" key="7">
    <source>
        <dbReference type="ARBA" id="ARBA00022801"/>
    </source>
</evidence>
<dbReference type="Proteomes" id="UP000663855">
    <property type="component" value="Unassembled WGS sequence"/>
</dbReference>
<keyword evidence="9" id="KW-0482">Metalloprotease</keyword>
<evidence type="ECO:0000256" key="12">
    <source>
        <dbReference type="SAM" id="SignalP"/>
    </source>
</evidence>
<protein>
    <recommendedName>
        <fullName evidence="13">Peptidase M14 domain-containing protein</fullName>
    </recommendedName>
</protein>
<reference evidence="14" key="1">
    <citation type="submission" date="2021-02" db="EMBL/GenBank/DDBJ databases">
        <authorList>
            <person name="Nowell W R."/>
        </authorList>
    </citation>
    <scope>NUCLEOTIDE SEQUENCE</scope>
</reference>
<accession>A0A815QL88</accession>
<sequence>MTTMICFSIIISALVSSLIAQYPYFHNPSWNDTSRQSFMGPVELYVGVNVPKTNHPTAPPIDVGLPIDNNNNHEYKNKLFTTRTTYFFHPMSTTTIQTKRYYHYRRRNRTQTISSPTSNSLNQQRFGIIINVYEPTDTTTAISLTTAQIPWWKLTTTTTQIPWWKLTTTTTQIPWWKLTTTATQIPWWKLTTTTLAAAQAFYERFPKLPSYIHRPPPPTVPRSFTTSTTYTYPSPTTRRAAATTMTTTTTTTTTASTSTFSRSTSTSSLPRPSIPSPSSWLFTVPSFSQIIDQYPRYPTILRWFEELSRHPNISRFFAYDTVGRTHENRSLVVAKIGLMPFRKNRRSVWIDGGIHAREWISTATVLYTIARIINGTLARDADVRKLIDKYDFYFMPVVNPDGYVYTHDDVKTDWDTDEEQDQQRMWRKNRRPHSDCPGVDLNRNFPFAWDNRGASKFPCEETYRGPYPESEPEVRAITSFILKRRRYFHAFVTLHAFGNLWMLPFSFSTRIRPHDYHRTERLLLEMNNLSTNTFKIGQSSTVLYAATGTSEDWAKAIAQIPHTFSIELPPSTDAFDMRQDELNGFTFYADKDIGTVAESTYRLLELYLKNLAKLQSPSRITI</sequence>
<feature type="active site" description="Proton donor/acceptor" evidence="10">
    <location>
        <position position="567"/>
    </location>
</feature>
<keyword evidence="6 12" id="KW-0732">Signal</keyword>
<evidence type="ECO:0000313" key="14">
    <source>
        <dbReference type="EMBL" id="CAF1464781.1"/>
    </source>
</evidence>
<dbReference type="SUPFAM" id="SSF53187">
    <property type="entry name" value="Zn-dependent exopeptidases"/>
    <property type="match status" value="1"/>
</dbReference>
<feature type="domain" description="Peptidase M14" evidence="13">
    <location>
        <begin position="293"/>
        <end position="611"/>
    </location>
</feature>
<keyword evidence="7" id="KW-0378">Hydrolase</keyword>
<name>A0A815QL88_9BILA</name>
<evidence type="ECO:0000259" key="13">
    <source>
        <dbReference type="PROSITE" id="PS52035"/>
    </source>
</evidence>
<feature type="region of interest" description="Disordered" evidence="11">
    <location>
        <begin position="234"/>
        <end position="271"/>
    </location>
</feature>
<feature type="chain" id="PRO_5035607310" description="Peptidase M14 domain-containing protein" evidence="12">
    <location>
        <begin position="21"/>
        <end position="622"/>
    </location>
</feature>
<evidence type="ECO:0000256" key="2">
    <source>
        <dbReference type="ARBA" id="ARBA00005988"/>
    </source>
</evidence>
<evidence type="ECO:0000256" key="6">
    <source>
        <dbReference type="ARBA" id="ARBA00022729"/>
    </source>
</evidence>
<evidence type="ECO:0000256" key="10">
    <source>
        <dbReference type="PROSITE-ProRule" id="PRU01379"/>
    </source>
</evidence>
<dbReference type="GO" id="GO:0004181">
    <property type="term" value="F:metallocarboxypeptidase activity"/>
    <property type="evidence" value="ECO:0007669"/>
    <property type="project" value="InterPro"/>
</dbReference>
<comment type="cofactor">
    <cofactor evidence="1">
        <name>Zn(2+)</name>
        <dbReference type="ChEBI" id="CHEBI:29105"/>
    </cofactor>
</comment>
<dbReference type="FunFam" id="3.40.630.10:FF:000084">
    <property type="entry name" value="Carboxypeptidase B2"/>
    <property type="match status" value="1"/>
</dbReference>
<dbReference type="Pfam" id="PF00246">
    <property type="entry name" value="Peptidase_M14"/>
    <property type="match status" value="1"/>
</dbReference>
<evidence type="ECO:0000256" key="1">
    <source>
        <dbReference type="ARBA" id="ARBA00001947"/>
    </source>
</evidence>
<evidence type="ECO:0000256" key="3">
    <source>
        <dbReference type="ARBA" id="ARBA00022645"/>
    </source>
</evidence>
<dbReference type="GO" id="GO:0005615">
    <property type="term" value="C:extracellular space"/>
    <property type="evidence" value="ECO:0007669"/>
    <property type="project" value="TreeGrafter"/>
</dbReference>
<proteinExistence type="inferred from homology"/>
<evidence type="ECO:0000256" key="9">
    <source>
        <dbReference type="ARBA" id="ARBA00023049"/>
    </source>
</evidence>
<dbReference type="GO" id="GO:0008270">
    <property type="term" value="F:zinc ion binding"/>
    <property type="evidence" value="ECO:0007669"/>
    <property type="project" value="InterPro"/>
</dbReference>
<gene>
    <name evidence="15" type="ORF">BYL167_LOCUS16495</name>
    <name evidence="14" type="ORF">CJN711_LOCUS25314</name>
</gene>
<dbReference type="Gene3D" id="3.40.630.10">
    <property type="entry name" value="Zn peptidases"/>
    <property type="match status" value="1"/>
</dbReference>
<evidence type="ECO:0000256" key="11">
    <source>
        <dbReference type="SAM" id="MobiDB-lite"/>
    </source>
</evidence>
<keyword evidence="5" id="KW-0479">Metal-binding</keyword>
<dbReference type="EMBL" id="CAJNOV010011828">
    <property type="protein sequence ID" value="CAF1464781.1"/>
    <property type="molecule type" value="Genomic_DNA"/>
</dbReference>